<feature type="signal peptide" evidence="2">
    <location>
        <begin position="1"/>
        <end position="21"/>
    </location>
</feature>
<organism evidence="3 4">
    <name type="scientific">Ollibium composti</name>
    <dbReference type="NCBI Taxonomy" id="2675109"/>
    <lineage>
        <taxon>Bacteria</taxon>
        <taxon>Pseudomonadati</taxon>
        <taxon>Pseudomonadota</taxon>
        <taxon>Alphaproteobacteria</taxon>
        <taxon>Hyphomicrobiales</taxon>
        <taxon>Phyllobacteriaceae</taxon>
        <taxon>Ollibium</taxon>
    </lineage>
</organism>
<gene>
    <name evidence="3" type="ORF">E6C48_07320</name>
</gene>
<proteinExistence type="predicted"/>
<reference evidence="3 4" key="1">
    <citation type="submission" date="2019-04" db="EMBL/GenBank/DDBJ databases">
        <title>Mesorhizobium composti sp. nov., isolated from compost.</title>
        <authorList>
            <person name="Lin S.-Y."/>
            <person name="Hameed A."/>
            <person name="Hsieh Y.-T."/>
            <person name="Young C.-C."/>
        </authorList>
    </citation>
    <scope>NUCLEOTIDE SEQUENCE [LARGE SCALE GENOMIC DNA]</scope>
    <source>
        <strain evidence="3 4">CC-YTH430</strain>
    </source>
</reference>
<evidence type="ECO:0008006" key="5">
    <source>
        <dbReference type="Google" id="ProtNLM"/>
    </source>
</evidence>
<feature type="chain" id="PRO_5045503294" description="Secreted protein" evidence="2">
    <location>
        <begin position="22"/>
        <end position="133"/>
    </location>
</feature>
<feature type="region of interest" description="Disordered" evidence="1">
    <location>
        <begin position="42"/>
        <end position="61"/>
    </location>
</feature>
<dbReference type="Proteomes" id="UP000306441">
    <property type="component" value="Unassembled WGS sequence"/>
</dbReference>
<evidence type="ECO:0000313" key="3">
    <source>
        <dbReference type="EMBL" id="THF58576.1"/>
    </source>
</evidence>
<evidence type="ECO:0000313" key="4">
    <source>
        <dbReference type="Proteomes" id="UP000306441"/>
    </source>
</evidence>
<comment type="caution">
    <text evidence="3">The sequence shown here is derived from an EMBL/GenBank/DDBJ whole genome shotgun (WGS) entry which is preliminary data.</text>
</comment>
<dbReference type="PROSITE" id="PS51257">
    <property type="entry name" value="PROKAR_LIPOPROTEIN"/>
    <property type="match status" value="1"/>
</dbReference>
<name>A0ABY2QAI3_9HYPH</name>
<evidence type="ECO:0000256" key="1">
    <source>
        <dbReference type="SAM" id="MobiDB-lite"/>
    </source>
</evidence>
<dbReference type="EMBL" id="SSNY01000003">
    <property type="protein sequence ID" value="THF58576.1"/>
    <property type="molecule type" value="Genomic_DNA"/>
</dbReference>
<accession>A0ABY2QAI3</accession>
<keyword evidence="4" id="KW-1185">Reference proteome</keyword>
<sequence>MRYRAGQPAIFVLGSFCRSLAATVLLVAAAGCTSTGIEDAAPQSATVTGPKDTGSYPNLNIPPQQAAEQFTDADKNAKLAALQADQTAANAAAGNTAGTPDSAELDKLAKTHASDTLKQIEGKCDPALDPTCK</sequence>
<evidence type="ECO:0000256" key="2">
    <source>
        <dbReference type="SAM" id="SignalP"/>
    </source>
</evidence>
<keyword evidence="2" id="KW-0732">Signal</keyword>
<protein>
    <recommendedName>
        <fullName evidence="5">Secreted protein</fullName>
    </recommendedName>
</protein>